<dbReference type="Ensembl" id="ENSTRUT00000076860.1">
    <property type="protein sequence ID" value="ENSTRUP00000086170.1"/>
    <property type="gene ID" value="ENSTRUG00000028563.1"/>
</dbReference>
<reference evidence="3 4" key="1">
    <citation type="journal article" date="2011" name="Genome Biol. Evol.">
        <title>Integration of the genetic map and genome assembly of fugu facilitates insights into distinct features of genome evolution in teleosts and mammals.</title>
        <authorList>
            <person name="Kai W."/>
            <person name="Kikuchi K."/>
            <person name="Tohari S."/>
            <person name="Chew A.K."/>
            <person name="Tay A."/>
            <person name="Fujiwara A."/>
            <person name="Hosoya S."/>
            <person name="Suetake H."/>
            <person name="Naruse K."/>
            <person name="Brenner S."/>
            <person name="Suzuki Y."/>
            <person name="Venkatesh B."/>
        </authorList>
    </citation>
    <scope>NUCLEOTIDE SEQUENCE [LARGE SCALE GENOMIC DNA]</scope>
</reference>
<keyword evidence="1" id="KW-1133">Transmembrane helix</keyword>
<dbReference type="InterPro" id="IPR013783">
    <property type="entry name" value="Ig-like_fold"/>
</dbReference>
<evidence type="ECO:0000313" key="3">
    <source>
        <dbReference type="Ensembl" id="ENSTRUP00000086170.1"/>
    </source>
</evidence>
<evidence type="ECO:0000256" key="2">
    <source>
        <dbReference type="SAM" id="SignalP"/>
    </source>
</evidence>
<reference evidence="3" key="2">
    <citation type="submission" date="2025-08" db="UniProtKB">
        <authorList>
            <consortium name="Ensembl"/>
        </authorList>
    </citation>
    <scope>IDENTIFICATION</scope>
</reference>
<name>A0A674PKE2_TAKRU</name>
<evidence type="ECO:0000256" key="1">
    <source>
        <dbReference type="SAM" id="Phobius"/>
    </source>
</evidence>
<keyword evidence="4" id="KW-1185">Reference proteome</keyword>
<dbReference type="AlphaFoldDB" id="A0A674PKE2"/>
<accession>A0A674PKE2</accession>
<proteinExistence type="predicted"/>
<keyword evidence="2" id="KW-0732">Signal</keyword>
<organism evidence="3 4">
    <name type="scientific">Takifugu rubripes</name>
    <name type="common">Japanese pufferfish</name>
    <name type="synonym">Fugu rubripes</name>
    <dbReference type="NCBI Taxonomy" id="31033"/>
    <lineage>
        <taxon>Eukaryota</taxon>
        <taxon>Metazoa</taxon>
        <taxon>Chordata</taxon>
        <taxon>Craniata</taxon>
        <taxon>Vertebrata</taxon>
        <taxon>Euteleostomi</taxon>
        <taxon>Actinopterygii</taxon>
        <taxon>Neopterygii</taxon>
        <taxon>Teleostei</taxon>
        <taxon>Neoteleostei</taxon>
        <taxon>Acanthomorphata</taxon>
        <taxon>Eupercaria</taxon>
        <taxon>Tetraodontiformes</taxon>
        <taxon>Tetradontoidea</taxon>
        <taxon>Tetraodontidae</taxon>
        <taxon>Takifugu</taxon>
    </lineage>
</organism>
<feature type="signal peptide" evidence="2">
    <location>
        <begin position="1"/>
        <end position="25"/>
    </location>
</feature>
<dbReference type="InParanoid" id="A0A674PKE2"/>
<keyword evidence="1" id="KW-0472">Membrane</keyword>
<dbReference type="Gene3D" id="2.60.40.10">
    <property type="entry name" value="Immunoglobulins"/>
    <property type="match status" value="1"/>
</dbReference>
<dbReference type="Proteomes" id="UP000005226">
    <property type="component" value="Chromosome 11"/>
</dbReference>
<keyword evidence="1" id="KW-0812">Transmembrane</keyword>
<feature type="transmembrane region" description="Helical" evidence="1">
    <location>
        <begin position="142"/>
        <end position="164"/>
    </location>
</feature>
<reference evidence="3" key="3">
    <citation type="submission" date="2025-09" db="UniProtKB">
        <authorList>
            <consortium name="Ensembl"/>
        </authorList>
    </citation>
    <scope>IDENTIFICATION</scope>
</reference>
<dbReference type="GeneTree" id="ENSGT00970000193454"/>
<dbReference type="SUPFAM" id="SSF48726">
    <property type="entry name" value="Immunoglobulin"/>
    <property type="match status" value="1"/>
</dbReference>
<gene>
    <name evidence="3" type="primary">vstm5</name>
</gene>
<protein>
    <recommendedName>
        <fullName evidence="5">Immunoglobulin subtype domain-containing protein</fullName>
    </recommendedName>
</protein>
<evidence type="ECO:0000313" key="4">
    <source>
        <dbReference type="Proteomes" id="UP000005226"/>
    </source>
</evidence>
<evidence type="ECO:0008006" key="5">
    <source>
        <dbReference type="Google" id="ProtNLM"/>
    </source>
</evidence>
<feature type="chain" id="PRO_5025337784" description="Immunoglobulin subtype domain-containing protein" evidence="2">
    <location>
        <begin position="26"/>
        <end position="217"/>
    </location>
</feature>
<sequence length="217" mass="24811">MRHFRLWNLQVAVFVSIASYMCAQAGNISIHSPEKSLIRSVQEDVFLSVDVKCLCVPTIQWTFMSGLVSRTIGTWQPGVYTNITVDYSSRVQAYDNGSMGLMDLRLQDAGYYVITVTDMTGSSRDMGLVLKVNEVLYEDLQYLSVSAVALAGIAGLLMLVMWLLDKAYRRIVAWRQKKQMQGKTERRPSKCCRRFNIWPHQSTSENECPHFCKWSFL</sequence>
<dbReference type="OMA" id="DKAYCRI"/>
<dbReference type="InterPro" id="IPR036179">
    <property type="entry name" value="Ig-like_dom_sf"/>
</dbReference>